<sequence length="84" mass="8958">MAMTTYEVWVSGVIPEQDLRDLGAVTLATERASTVLYGDIADQAALFGLLARLRALGLEVIEVRQVPAPEPPPGEPATSTGRHT</sequence>
<dbReference type="AlphaFoldDB" id="A0A4Q5N6T1"/>
<evidence type="ECO:0000313" key="2">
    <source>
        <dbReference type="Proteomes" id="UP000293764"/>
    </source>
</evidence>
<proteinExistence type="predicted"/>
<keyword evidence="2" id="KW-1185">Reference proteome</keyword>
<reference evidence="1 2" key="1">
    <citation type="submission" date="2019-01" db="EMBL/GenBank/DDBJ databases">
        <title>Novel species of Cellulomonas.</title>
        <authorList>
            <person name="Liu Q."/>
            <person name="Xin Y.-H."/>
        </authorList>
    </citation>
    <scope>NUCLEOTIDE SEQUENCE [LARGE SCALE GENOMIC DNA]</scope>
    <source>
        <strain evidence="1 2">HLT2-17</strain>
    </source>
</reference>
<protein>
    <submittedName>
        <fullName evidence="1">Uncharacterized protein</fullName>
    </submittedName>
</protein>
<dbReference type="RefSeq" id="WP_130100968.1">
    <property type="nucleotide sequence ID" value="NZ_SDWW01000003.1"/>
</dbReference>
<dbReference type="EMBL" id="SDWW01000003">
    <property type="protein sequence ID" value="RYV52717.1"/>
    <property type="molecule type" value="Genomic_DNA"/>
</dbReference>
<dbReference type="Proteomes" id="UP000293764">
    <property type="component" value="Unassembled WGS sequence"/>
</dbReference>
<accession>A0A4Q5N6T1</accession>
<comment type="caution">
    <text evidence="1">The sequence shown here is derived from an EMBL/GenBank/DDBJ whole genome shotgun (WGS) entry which is preliminary data.</text>
</comment>
<gene>
    <name evidence="1" type="ORF">EUA98_01890</name>
</gene>
<name>A0A4Q5N6T1_9MICO</name>
<evidence type="ECO:0000313" key="1">
    <source>
        <dbReference type="EMBL" id="RYV52717.1"/>
    </source>
</evidence>
<organism evidence="1 2">
    <name type="scientific">Pengzhenrongella frigida</name>
    <dbReference type="NCBI Taxonomy" id="1259133"/>
    <lineage>
        <taxon>Bacteria</taxon>
        <taxon>Bacillati</taxon>
        <taxon>Actinomycetota</taxon>
        <taxon>Actinomycetes</taxon>
        <taxon>Micrococcales</taxon>
        <taxon>Pengzhenrongella</taxon>
    </lineage>
</organism>
<dbReference type="OrthoDB" id="4828421at2"/>